<dbReference type="Proteomes" id="UP000823900">
    <property type="component" value="Unassembled WGS sequence"/>
</dbReference>
<comment type="caution">
    <text evidence="1">The sequence shown here is derived from an EMBL/GenBank/DDBJ whole genome shotgun (WGS) entry which is preliminary data.</text>
</comment>
<accession>A0A9D2HJK1</accession>
<dbReference type="InterPro" id="IPR029057">
    <property type="entry name" value="PRTase-like"/>
</dbReference>
<dbReference type="GO" id="GO:0016757">
    <property type="term" value="F:glycosyltransferase activity"/>
    <property type="evidence" value="ECO:0007669"/>
    <property type="project" value="UniProtKB-KW"/>
</dbReference>
<protein>
    <submittedName>
        <fullName evidence="1">Orotate phosphoribosyltransferase</fullName>
    </submittedName>
</protein>
<sequence>MESTLQDIRSKRNSKARVKIMHGHFATPHSHVNTYIDVSTVKSRHNNARETARELAKDYREIMVEGILALEGTEVIAAFMAEELSQNGIMNINSGTNISIITPEYNQIRQMILRDNTQRMVLGKSMIILASSVTTGKTIHTAQNCISYYSGRVCGVSAIFSSVREVGGFPIHAIFTDQDIPGYEAYVPEDCPYCKQGIKIDALVNSYGYSKL</sequence>
<name>A0A9D2HJK1_9FIRM</name>
<evidence type="ECO:0000313" key="2">
    <source>
        <dbReference type="Proteomes" id="UP000823900"/>
    </source>
</evidence>
<dbReference type="AlphaFoldDB" id="A0A9D2HJK1"/>
<evidence type="ECO:0000313" key="1">
    <source>
        <dbReference type="EMBL" id="HJA71478.1"/>
    </source>
</evidence>
<dbReference type="Gene3D" id="3.40.50.2020">
    <property type="match status" value="1"/>
</dbReference>
<organism evidence="1 2">
    <name type="scientific">Candidatus Lachnoclostridium stercoravium</name>
    <dbReference type="NCBI Taxonomy" id="2838633"/>
    <lineage>
        <taxon>Bacteria</taxon>
        <taxon>Bacillati</taxon>
        <taxon>Bacillota</taxon>
        <taxon>Clostridia</taxon>
        <taxon>Lachnospirales</taxon>
        <taxon>Lachnospiraceae</taxon>
    </lineage>
</organism>
<keyword evidence="1" id="KW-0328">Glycosyltransferase</keyword>
<proteinExistence type="predicted"/>
<dbReference type="EMBL" id="DWZA01000068">
    <property type="protein sequence ID" value="HJA71478.1"/>
    <property type="molecule type" value="Genomic_DNA"/>
</dbReference>
<keyword evidence="1" id="KW-0808">Transferase</keyword>
<reference evidence="1" key="2">
    <citation type="submission" date="2021-04" db="EMBL/GenBank/DDBJ databases">
        <authorList>
            <person name="Gilroy R."/>
        </authorList>
    </citation>
    <scope>NUCLEOTIDE SEQUENCE</scope>
    <source>
        <strain evidence="1">CHK178-16964</strain>
    </source>
</reference>
<dbReference type="SUPFAM" id="SSF53271">
    <property type="entry name" value="PRTase-like"/>
    <property type="match status" value="1"/>
</dbReference>
<reference evidence="1" key="1">
    <citation type="journal article" date="2021" name="PeerJ">
        <title>Extensive microbial diversity within the chicken gut microbiome revealed by metagenomics and culture.</title>
        <authorList>
            <person name="Gilroy R."/>
            <person name="Ravi A."/>
            <person name="Getino M."/>
            <person name="Pursley I."/>
            <person name="Horton D.L."/>
            <person name="Alikhan N.F."/>
            <person name="Baker D."/>
            <person name="Gharbi K."/>
            <person name="Hall N."/>
            <person name="Watson M."/>
            <person name="Adriaenssens E.M."/>
            <person name="Foster-Nyarko E."/>
            <person name="Jarju S."/>
            <person name="Secka A."/>
            <person name="Antonio M."/>
            <person name="Oren A."/>
            <person name="Chaudhuri R.R."/>
            <person name="La Ragione R."/>
            <person name="Hildebrand F."/>
            <person name="Pallen M.J."/>
        </authorList>
    </citation>
    <scope>NUCLEOTIDE SEQUENCE</scope>
    <source>
        <strain evidence="1">CHK178-16964</strain>
    </source>
</reference>
<gene>
    <name evidence="1" type="ORF">IAA07_07850</name>
</gene>